<evidence type="ECO:0000313" key="6">
    <source>
        <dbReference type="EMBL" id="KAF4662315.1"/>
    </source>
</evidence>
<dbReference type="Gene3D" id="2.130.10.30">
    <property type="entry name" value="Regulator of chromosome condensation 1/beta-lactamase-inhibitor protein II"/>
    <property type="match status" value="2"/>
</dbReference>
<evidence type="ECO:0000256" key="1">
    <source>
        <dbReference type="ARBA" id="ARBA00022737"/>
    </source>
</evidence>
<reference evidence="6 7" key="1">
    <citation type="submission" date="2020-04" db="EMBL/GenBank/DDBJ databases">
        <title>Perkinsus olseni comparative genomics.</title>
        <authorList>
            <person name="Bogema D.R."/>
        </authorList>
    </citation>
    <scope>NUCLEOTIDE SEQUENCE [LARGE SCALE GENOMIC DNA]</scope>
    <source>
        <strain evidence="6">ATCC PRA-179</strain>
    </source>
</reference>
<feature type="repeat" description="RCC1" evidence="2">
    <location>
        <begin position="899"/>
        <end position="971"/>
    </location>
</feature>
<feature type="transmembrane region" description="Helical" evidence="4">
    <location>
        <begin position="96"/>
        <end position="117"/>
    </location>
</feature>
<feature type="repeat" description="RCC1" evidence="2">
    <location>
        <begin position="973"/>
        <end position="1032"/>
    </location>
</feature>
<dbReference type="InterPro" id="IPR000408">
    <property type="entry name" value="Reg_chr_condens"/>
</dbReference>
<feature type="repeat" description="RCC1" evidence="2">
    <location>
        <begin position="791"/>
        <end position="843"/>
    </location>
</feature>
<protein>
    <recommendedName>
        <fullName evidence="5">SET domain-containing protein</fullName>
    </recommendedName>
</protein>
<dbReference type="Pfam" id="PF25390">
    <property type="entry name" value="WD40_RLD"/>
    <property type="match status" value="1"/>
</dbReference>
<dbReference type="OrthoDB" id="434586at2759"/>
<dbReference type="Pfam" id="PF00856">
    <property type="entry name" value="SET"/>
    <property type="match status" value="1"/>
</dbReference>
<keyword evidence="4" id="KW-1133">Transmembrane helix</keyword>
<sequence>MHLVSSPWTMLCCAKALQTYWNITNFMLLLAVSALVPFAVSVSFESELCRVHSHADEVDAYGDTLSKNGRTCVQHGPYRGIRYPVDDGYKNIWVSYVYVMTIWPWLAVASMVARLYVGRDQEVNQFSPLSHLPALALAGVTSHILALLSLKDGLTLTDCVALCTLDPLLSAIICETEGAAACSHEVVIDPVVVDGPVRRDTQYSLAKLYVVLVLLMVSYFAGESSGMANGGFGTKHLMYAFQQNECPKAEFGESRFLGGRALLTLRSAFVKYSFTRASEGASEPDPAPMDESNYCCEGLRIPSGGRIGLWVTTSAPRKHRFSKFPGPILYRLDVIFDSGLADVELHGVGPLGTKDLLLMSDFTYLLPLASLMSWIADHMGRDTLKFGLMPPETPDQLDTITVGGAADFVSTSSSGSTTALIIYMNRGSLAYRIYYRHGQRPGPSSIKVLRCIPGALGQWVVPSLSGSIINEALREPQKRALLDFLYKMSVDDYQLLLLETSIHHGNNVREILRAAARAKLTHHVWDPRPSATAAWKLAVSLVVKAMKKQQSGRRVQVQGRMEMLHKIRDIILSAADHAVDAAEGHGMRLLLAKEHAVYAAKKRAIRSLRRNMVVRRSLRDKINVARSLSKSAMLQATSLGVMRALSDLEVAMVVILTFGDNNYGQLGVMRESLAEVSSGCRQKASHVMTVDVLRGKDCIQVETGGDSSFAMTAQGRVYAWGSNRWGQLGMRPDTGDFVSADVIERGGVKGVRMKETPDMVKLMREVYVVQVASSPTSSTGQTHTLMLAANGHVYSCGTQTEGAMGLGYEATINQTPSIVRLTASHPIVQVACGSRHSLLLSDIGVVWACGDNKRGQLGVGGCKHSATPVIVEVLSGVRLLTCGEAHSIASTFDPATLEEMVYAWGANSSGQLGIGSVHDQFIPKEVQEIQMFRNRPEGSRGSTNAEKGSPSGYFVSSIAAGGEHTVMAICRGRVVVSFGSNALGQLGAGRNSEGRDVTRCSPSVVPPLSHKDGGNIVMCAAAAMHSIFLDASGETFVCGDNTYGQLGFLPRRELQNRSTRLDPLDGEPTIWTPALLHQIKVYHVRYVSTSETHTSCLATTSVLLGVELAGPSKNLYHAASADTDHEMDKELSVSPPVRRRTASLSTKRLGTDPSASPSLPSLKPKRNSCESGVSSGSMASPVSVEDEYIEFKKEYLARKVIVVVESELVLIDYIDWEARFFIRWLDDERQLAEVSGCAPTKAELDRWSRQPGNSTRTGGGREVVPYKAVYFVHLEEAQARGLQPYPQQAEWYGRFEVLDSSLEEAYEQPRAERPFPRDPFPENCIFVNGTAYSMGLLKASAFRVGDTHAISIRKSRIPFGGRGVFAEKPFFRHELVSLYWGHMFSEAQRAFMKNQGGGELSTHCIPLMQKLSYLDGMHSCLMKGMYVGQMLNMGGKGSNFNNCEFHIVDVTTNGGRLGRSKGVPTAMKAVVVRATRYIFPGEELYVSYGASFWNKQDIVCLEPPPVHWPLALEQIVPSEDYSGESARPPSPGSSGEA</sequence>
<dbReference type="PROSITE" id="PS50280">
    <property type="entry name" value="SET"/>
    <property type="match status" value="1"/>
</dbReference>
<dbReference type="PANTHER" id="PTHR22872">
    <property type="entry name" value="BTK-BINDING PROTEIN-RELATED"/>
    <property type="match status" value="1"/>
</dbReference>
<evidence type="ECO:0000256" key="3">
    <source>
        <dbReference type="SAM" id="MobiDB-lite"/>
    </source>
</evidence>
<dbReference type="InterPro" id="IPR009091">
    <property type="entry name" value="RCC1/BLIP-II"/>
</dbReference>
<feature type="repeat" description="RCC1" evidence="2">
    <location>
        <begin position="715"/>
        <end position="790"/>
    </location>
</feature>
<dbReference type="SUPFAM" id="SSF82199">
    <property type="entry name" value="SET domain"/>
    <property type="match status" value="1"/>
</dbReference>
<dbReference type="SUPFAM" id="SSF50985">
    <property type="entry name" value="RCC1/BLIP-II"/>
    <property type="match status" value="1"/>
</dbReference>
<feature type="repeat" description="RCC1" evidence="2">
    <location>
        <begin position="1033"/>
        <end position="1100"/>
    </location>
</feature>
<evidence type="ECO:0000259" key="5">
    <source>
        <dbReference type="PROSITE" id="PS50280"/>
    </source>
</evidence>
<keyword evidence="4" id="KW-0812">Transmembrane</keyword>
<feature type="transmembrane region" description="Helical" evidence="4">
    <location>
        <begin position="129"/>
        <end position="148"/>
    </location>
</feature>
<dbReference type="PROSITE" id="PS50012">
    <property type="entry name" value="RCC1_3"/>
    <property type="match status" value="6"/>
</dbReference>
<name>A0A7J6LSN4_PEROL</name>
<keyword evidence="4" id="KW-0472">Membrane</keyword>
<dbReference type="EMBL" id="JABAHT010000172">
    <property type="protein sequence ID" value="KAF4662315.1"/>
    <property type="molecule type" value="Genomic_DNA"/>
</dbReference>
<feature type="compositionally biased region" description="Low complexity" evidence="3">
    <location>
        <begin position="1153"/>
        <end position="1162"/>
    </location>
</feature>
<feature type="transmembrane region" description="Helical" evidence="4">
    <location>
        <begin position="205"/>
        <end position="222"/>
    </location>
</feature>
<evidence type="ECO:0000256" key="2">
    <source>
        <dbReference type="PROSITE-ProRule" id="PRU00235"/>
    </source>
</evidence>
<feature type="repeat" description="RCC1" evidence="2">
    <location>
        <begin position="844"/>
        <end position="893"/>
    </location>
</feature>
<comment type="caution">
    <text evidence="6">The sequence shown here is derived from an EMBL/GenBank/DDBJ whole genome shotgun (WGS) entry which is preliminary data.</text>
</comment>
<dbReference type="Proteomes" id="UP000570595">
    <property type="component" value="Unassembled WGS sequence"/>
</dbReference>
<dbReference type="PRINTS" id="PR00633">
    <property type="entry name" value="RCCNDNSATION"/>
</dbReference>
<feature type="compositionally biased region" description="Polar residues" evidence="3">
    <location>
        <begin position="1169"/>
        <end position="1179"/>
    </location>
</feature>
<dbReference type="Gene3D" id="2.170.270.10">
    <property type="entry name" value="SET domain"/>
    <property type="match status" value="1"/>
</dbReference>
<feature type="region of interest" description="Disordered" evidence="3">
    <location>
        <begin position="1126"/>
        <end position="1179"/>
    </location>
</feature>
<dbReference type="InterPro" id="IPR001214">
    <property type="entry name" value="SET_dom"/>
</dbReference>
<evidence type="ECO:0000256" key="4">
    <source>
        <dbReference type="SAM" id="Phobius"/>
    </source>
</evidence>
<dbReference type="InterPro" id="IPR046341">
    <property type="entry name" value="SET_dom_sf"/>
</dbReference>
<feature type="transmembrane region" description="Helical" evidence="4">
    <location>
        <begin position="20"/>
        <end position="40"/>
    </location>
</feature>
<dbReference type="InterPro" id="IPR051625">
    <property type="entry name" value="Signaling_Regulatory_Domain"/>
</dbReference>
<dbReference type="InterPro" id="IPR058923">
    <property type="entry name" value="RCC1-like_dom"/>
</dbReference>
<accession>A0A7J6LSN4</accession>
<keyword evidence="1" id="KW-0677">Repeat</keyword>
<dbReference type="PROSITE" id="PS00626">
    <property type="entry name" value="RCC1_2"/>
    <property type="match status" value="1"/>
</dbReference>
<evidence type="ECO:0000313" key="7">
    <source>
        <dbReference type="Proteomes" id="UP000570595"/>
    </source>
</evidence>
<proteinExistence type="predicted"/>
<gene>
    <name evidence="6" type="ORF">FOZ61_002575</name>
</gene>
<feature type="domain" description="SET" evidence="5">
    <location>
        <begin position="1348"/>
        <end position="1489"/>
    </location>
</feature>
<organism evidence="6 7">
    <name type="scientific">Perkinsus olseni</name>
    <name type="common">Perkinsus atlanticus</name>
    <dbReference type="NCBI Taxonomy" id="32597"/>
    <lineage>
        <taxon>Eukaryota</taxon>
        <taxon>Sar</taxon>
        <taxon>Alveolata</taxon>
        <taxon>Perkinsozoa</taxon>
        <taxon>Perkinsea</taxon>
        <taxon>Perkinsida</taxon>
        <taxon>Perkinsidae</taxon>
        <taxon>Perkinsus</taxon>
    </lineage>
</organism>